<comment type="caution">
    <text evidence="1">The sequence shown here is derived from an EMBL/GenBank/DDBJ whole genome shotgun (WGS) entry which is preliminary data.</text>
</comment>
<dbReference type="SUPFAM" id="SSF56112">
    <property type="entry name" value="Protein kinase-like (PK-like)"/>
    <property type="match status" value="1"/>
</dbReference>
<sequence>MRRETPSTVDRGRFADAVTPWEDAAWRQTALDWAERELSRHGLRETGAREVRVRPWSIIIRFRTGPAERDAAWFKAGTPGNGFEAALGHALAEWVPEHVLTPLAVDPDRGWSLLPDGGPLFRHLLDTGAAGPADWLEAVGQYARLQRVLLPYTDRMTALGVPSARTAHLPGIFDDLVESNPTLEPAVRRSLRERRPRLLDWCAELDAVGVPDSLDHCDLHDAQMLAPGPGRYTFFDWGDAVVAHPFASLLVPARAVRERYGPETMTRLRDAYLEPWSDLGPTLPELRRAATLAVRLAAVGRAVSWSRLFPGTPTEDCHEASAYWIQELFAEPELLQ</sequence>
<accession>A0A852ZN49</accession>
<keyword evidence="2" id="KW-1185">Reference proteome</keyword>
<dbReference type="RefSeq" id="WP_179812859.1">
    <property type="nucleotide sequence ID" value="NZ_JACBZD010000001.1"/>
</dbReference>
<gene>
    <name evidence="1" type="ORF">FHU37_000809</name>
</gene>
<proteinExistence type="predicted"/>
<name>A0A852ZN49_9ACTN</name>
<organism evidence="1 2">
    <name type="scientific">Allostreptomyces psammosilenae</name>
    <dbReference type="NCBI Taxonomy" id="1892865"/>
    <lineage>
        <taxon>Bacteria</taxon>
        <taxon>Bacillati</taxon>
        <taxon>Actinomycetota</taxon>
        <taxon>Actinomycetes</taxon>
        <taxon>Kitasatosporales</taxon>
        <taxon>Streptomycetaceae</taxon>
        <taxon>Allostreptomyces</taxon>
    </lineage>
</organism>
<dbReference type="Proteomes" id="UP000567795">
    <property type="component" value="Unassembled WGS sequence"/>
</dbReference>
<dbReference type="InterPro" id="IPR011009">
    <property type="entry name" value="Kinase-like_dom_sf"/>
</dbReference>
<evidence type="ECO:0008006" key="3">
    <source>
        <dbReference type="Google" id="ProtNLM"/>
    </source>
</evidence>
<dbReference type="AlphaFoldDB" id="A0A852ZN49"/>
<evidence type="ECO:0000313" key="1">
    <source>
        <dbReference type="EMBL" id="NYI03866.1"/>
    </source>
</evidence>
<evidence type="ECO:0000313" key="2">
    <source>
        <dbReference type="Proteomes" id="UP000567795"/>
    </source>
</evidence>
<reference evidence="1 2" key="1">
    <citation type="submission" date="2020-07" db="EMBL/GenBank/DDBJ databases">
        <title>Sequencing the genomes of 1000 actinobacteria strains.</title>
        <authorList>
            <person name="Klenk H.-P."/>
        </authorList>
    </citation>
    <scope>NUCLEOTIDE SEQUENCE [LARGE SCALE GENOMIC DNA]</scope>
    <source>
        <strain evidence="1 2">DSM 42178</strain>
    </source>
</reference>
<dbReference type="EMBL" id="JACBZD010000001">
    <property type="protein sequence ID" value="NYI03866.1"/>
    <property type="molecule type" value="Genomic_DNA"/>
</dbReference>
<protein>
    <recommendedName>
        <fullName evidence="3">Phosphotransferase</fullName>
    </recommendedName>
</protein>